<dbReference type="PANTHER" id="PTHR11988">
    <property type="entry name" value="THYROTROPH EMBRYONIC FACTOR RELATED"/>
    <property type="match status" value="1"/>
</dbReference>
<dbReference type="CDD" id="cd06692">
    <property type="entry name" value="PDZ1_GgSTXBP4-like"/>
    <property type="match status" value="1"/>
</dbReference>
<evidence type="ECO:0000256" key="4">
    <source>
        <dbReference type="ARBA" id="ARBA00023163"/>
    </source>
</evidence>
<feature type="domain" description="WW" evidence="7">
    <location>
        <begin position="672"/>
        <end position="705"/>
    </location>
</feature>
<feature type="region of interest" description="Disordered" evidence="6">
    <location>
        <begin position="815"/>
        <end position="841"/>
    </location>
</feature>
<dbReference type="Gene3D" id="2.30.42.10">
    <property type="match status" value="2"/>
</dbReference>
<evidence type="ECO:0000259" key="7">
    <source>
        <dbReference type="PROSITE" id="PS50020"/>
    </source>
</evidence>
<dbReference type="AlphaFoldDB" id="A0A8J4UN17"/>
<dbReference type="SMART" id="SM00228">
    <property type="entry name" value="PDZ"/>
    <property type="match status" value="2"/>
</dbReference>
<evidence type="ECO:0000313" key="9">
    <source>
        <dbReference type="EMBL" id="KAF5906414.1"/>
    </source>
</evidence>
<dbReference type="InterPro" id="IPR036034">
    <property type="entry name" value="PDZ_sf"/>
</dbReference>
<sequence>MGPHGINRAVQRLEFSDCKQGLGVKIIGGYRELSGEEFGIFIKRVLPGSVAAQDGRLKAGDLILDVNNMNLAGVTNERAVEILRMASATNHMSLLIARDEKSRREFAELMEKYGSNSNTSSGTDRISPTILYTGKLTDTASSSSSSRSTSPQILSPKDCSMNPITPQVCCDCMIQLICVAKGTGLGLIIKGGANRADGPMVFIQELMPGGDCQRDGRLKAGDQLISINKESLIGVTHEEAKSILTRTKLRPDPTVEIAFIRRRSSSGSSSGPHSPISLQPLSTTVSQLRPVPLALGEVTVTTPGRLMPKLNPASITGSETLPSIQLTQVQAVPVKPEIPLVTSPNSACTTMDNPDATSASKFNTTVAVNQPKPSSLTSSCGIKLEKLEQVPEVLGLKLTELQLQSLRERLHVDQGGKVSYGDFESLTKEVLKMINKSDVRQQPSRITSDDLTDSSSNQQVSTSDSDDLDEMERMRKDYTESLREIKRLQDKVVESETLCQEMQQELTKIKQEAKTAVDARRSLQTQVQLAEAAQKQALSMEVDYEEVIHLLEDEIAEMKSQRAEKSDQSKEDHDLKKRIALLECQLRKSKVSKKGFEISTGKLLHFVEVIQDFLTENEESLGSFGSESEPKLATLSQTLATENGRKASGTASTLALEARELIQTVQAIISVDCLPYGWDEAYTANGTKYYIKPLTMNPTFLPPPTYGVLKSLLEYPIKLPLHHEEAYDKEKKLEEEKNVPQSAFLGPVLWDKTLPYDGDNFQLEYMDLEEFLSENGIPSSLPQHEQSQCPQQQQQQTPVSVMDLSNRGSTSIHTSMVSQPCLQSPTRTVLPSARNTPSPVDPESIQVMMSYEPDPTDLALSSVPGQEAFDPRKCRFSEEELKPKPIIKKARKIFIPDDIK</sequence>
<keyword evidence="5" id="KW-0539">Nucleus</keyword>
<feature type="compositionally biased region" description="Low complexity" evidence="6">
    <location>
        <begin position="783"/>
        <end position="795"/>
    </location>
</feature>
<keyword evidence="2" id="KW-0805">Transcription regulation</keyword>
<organism evidence="9 10">
    <name type="scientific">Clarias magur</name>
    <name type="common">Asian catfish</name>
    <name type="synonym">Macropteronotus magur</name>
    <dbReference type="NCBI Taxonomy" id="1594786"/>
    <lineage>
        <taxon>Eukaryota</taxon>
        <taxon>Metazoa</taxon>
        <taxon>Chordata</taxon>
        <taxon>Craniata</taxon>
        <taxon>Vertebrata</taxon>
        <taxon>Euteleostomi</taxon>
        <taxon>Actinopterygii</taxon>
        <taxon>Neopterygii</taxon>
        <taxon>Teleostei</taxon>
        <taxon>Ostariophysi</taxon>
        <taxon>Siluriformes</taxon>
        <taxon>Clariidae</taxon>
        <taxon>Clarias</taxon>
    </lineage>
</organism>
<proteinExistence type="predicted"/>
<evidence type="ECO:0000256" key="1">
    <source>
        <dbReference type="ARBA" id="ARBA00004123"/>
    </source>
</evidence>
<dbReference type="PROSITE" id="PS50106">
    <property type="entry name" value="PDZ"/>
    <property type="match status" value="2"/>
</dbReference>
<dbReference type="GO" id="GO:0005634">
    <property type="term" value="C:nucleus"/>
    <property type="evidence" value="ECO:0007669"/>
    <property type="project" value="UniProtKB-SubCell"/>
</dbReference>
<evidence type="ECO:0000259" key="8">
    <source>
        <dbReference type="PROSITE" id="PS50106"/>
    </source>
</evidence>
<feature type="compositionally biased region" description="Low complexity" evidence="6">
    <location>
        <begin position="453"/>
        <end position="463"/>
    </location>
</feature>
<dbReference type="PANTHER" id="PTHR11988:SF28">
    <property type="entry name" value="HEPATIC LEUKEMIA FACTOR"/>
    <property type="match status" value="1"/>
</dbReference>
<feature type="region of interest" description="Disordered" evidence="6">
    <location>
        <begin position="437"/>
        <end position="471"/>
    </location>
</feature>
<dbReference type="SUPFAM" id="SSF50156">
    <property type="entry name" value="PDZ domain-like"/>
    <property type="match status" value="2"/>
</dbReference>
<dbReference type="CDD" id="cd06698">
    <property type="entry name" value="PDZ1_hSTXBP4-PDZ2_GgSTXBP4-like"/>
    <property type="match status" value="1"/>
</dbReference>
<dbReference type="EMBL" id="QNUK01000033">
    <property type="protein sequence ID" value="KAF5906414.1"/>
    <property type="molecule type" value="Genomic_DNA"/>
</dbReference>
<keyword evidence="4" id="KW-0804">Transcription</keyword>
<comment type="subcellular location">
    <subcellularLocation>
        <location evidence="1">Nucleus</location>
    </subcellularLocation>
</comment>
<feature type="domain" description="PDZ" evidence="8">
    <location>
        <begin position="173"/>
        <end position="247"/>
    </location>
</feature>
<dbReference type="GO" id="GO:0000981">
    <property type="term" value="F:DNA-binding transcription factor activity, RNA polymerase II-specific"/>
    <property type="evidence" value="ECO:0007669"/>
    <property type="project" value="TreeGrafter"/>
</dbReference>
<gene>
    <name evidence="9" type="ORF">DAT39_003829</name>
</gene>
<evidence type="ECO:0000256" key="6">
    <source>
        <dbReference type="SAM" id="MobiDB-lite"/>
    </source>
</evidence>
<dbReference type="InterPro" id="IPR040223">
    <property type="entry name" value="PAR_bZIP"/>
</dbReference>
<keyword evidence="3" id="KW-0238">DNA-binding</keyword>
<feature type="domain" description="PDZ" evidence="8">
    <location>
        <begin position="12"/>
        <end position="98"/>
    </location>
</feature>
<dbReference type="InterPro" id="IPR001202">
    <property type="entry name" value="WW_dom"/>
</dbReference>
<name>A0A8J4UN17_CLAMG</name>
<dbReference type="OrthoDB" id="6022242at2759"/>
<dbReference type="Proteomes" id="UP000727407">
    <property type="component" value="Unassembled WGS sequence"/>
</dbReference>
<feature type="non-terminal residue" evidence="9">
    <location>
        <position position="900"/>
    </location>
</feature>
<keyword evidence="10" id="KW-1185">Reference proteome</keyword>
<protein>
    <submittedName>
        <fullName evidence="9">Syntaxin-binding protein 4 isoform X1</fullName>
    </submittedName>
</protein>
<dbReference type="InterPro" id="IPR001478">
    <property type="entry name" value="PDZ"/>
</dbReference>
<comment type="caution">
    <text evidence="9">The sequence shown here is derived from an EMBL/GenBank/DDBJ whole genome shotgun (WGS) entry which is preliminary data.</text>
</comment>
<dbReference type="GO" id="GO:0000978">
    <property type="term" value="F:RNA polymerase II cis-regulatory region sequence-specific DNA binding"/>
    <property type="evidence" value="ECO:0007669"/>
    <property type="project" value="TreeGrafter"/>
</dbReference>
<evidence type="ECO:0000256" key="5">
    <source>
        <dbReference type="ARBA" id="ARBA00023242"/>
    </source>
</evidence>
<feature type="compositionally biased region" description="Polar residues" evidence="6">
    <location>
        <begin position="815"/>
        <end position="838"/>
    </location>
</feature>
<evidence type="ECO:0000256" key="3">
    <source>
        <dbReference type="ARBA" id="ARBA00023125"/>
    </source>
</evidence>
<evidence type="ECO:0000313" key="10">
    <source>
        <dbReference type="Proteomes" id="UP000727407"/>
    </source>
</evidence>
<accession>A0A8J4UN17</accession>
<feature type="region of interest" description="Disordered" evidence="6">
    <location>
        <begin position="775"/>
        <end position="795"/>
    </location>
</feature>
<dbReference type="PROSITE" id="PS50020">
    <property type="entry name" value="WW_DOMAIN_2"/>
    <property type="match status" value="1"/>
</dbReference>
<dbReference type="Pfam" id="PF00595">
    <property type="entry name" value="PDZ"/>
    <property type="match status" value="2"/>
</dbReference>
<reference evidence="9" key="1">
    <citation type="submission" date="2020-07" db="EMBL/GenBank/DDBJ databases">
        <title>Clarias magur genome sequencing, assembly and annotation.</title>
        <authorList>
            <person name="Kushwaha B."/>
            <person name="Kumar R."/>
            <person name="Das P."/>
            <person name="Joshi C.G."/>
            <person name="Kumar D."/>
            <person name="Nagpure N.S."/>
            <person name="Pandey M."/>
            <person name="Agarwal S."/>
            <person name="Srivastava S."/>
            <person name="Singh M."/>
            <person name="Sahoo L."/>
            <person name="Jayasankar P."/>
            <person name="Meher P.K."/>
            <person name="Koringa P.G."/>
            <person name="Iquebal M.A."/>
            <person name="Das S.P."/>
            <person name="Bit A."/>
            <person name="Patnaik S."/>
            <person name="Patel N."/>
            <person name="Shah T.M."/>
            <person name="Hinsu A."/>
            <person name="Jena J.K."/>
        </authorList>
    </citation>
    <scope>NUCLEOTIDE SEQUENCE</scope>
    <source>
        <strain evidence="9">CIFAMagur01</strain>
        <tissue evidence="9">Testis</tissue>
    </source>
</reference>
<evidence type="ECO:0000256" key="2">
    <source>
        <dbReference type="ARBA" id="ARBA00023015"/>
    </source>
</evidence>